<keyword evidence="4" id="KW-0804">Transcription</keyword>
<evidence type="ECO:0000313" key="7">
    <source>
        <dbReference type="Proteomes" id="UP000028630"/>
    </source>
</evidence>
<evidence type="ECO:0000256" key="1">
    <source>
        <dbReference type="ARBA" id="ARBA00009437"/>
    </source>
</evidence>
<organism evidence="6 7">
    <name type="scientific">Trabulsiella guamensis ATCC 49490</name>
    <dbReference type="NCBI Taxonomy" id="1005994"/>
    <lineage>
        <taxon>Bacteria</taxon>
        <taxon>Pseudomonadati</taxon>
        <taxon>Pseudomonadota</taxon>
        <taxon>Gammaproteobacteria</taxon>
        <taxon>Enterobacterales</taxon>
        <taxon>Enterobacteriaceae</taxon>
        <taxon>Trabulsiella</taxon>
    </lineage>
</organism>
<protein>
    <submittedName>
        <fullName evidence="6">LysR family transcriptional regulator</fullName>
    </submittedName>
</protein>
<dbReference type="EMBL" id="JMTB01000039">
    <property type="protein sequence ID" value="KFC09474.1"/>
    <property type="molecule type" value="Genomic_DNA"/>
</dbReference>
<evidence type="ECO:0000313" key="6">
    <source>
        <dbReference type="EMBL" id="KFC09474.1"/>
    </source>
</evidence>
<comment type="caution">
    <text evidence="6">The sequence shown here is derived from an EMBL/GenBank/DDBJ whole genome shotgun (WGS) entry which is preliminary data.</text>
</comment>
<evidence type="ECO:0000259" key="5">
    <source>
        <dbReference type="PROSITE" id="PS50931"/>
    </source>
</evidence>
<dbReference type="Proteomes" id="UP000028630">
    <property type="component" value="Unassembled WGS sequence"/>
</dbReference>
<comment type="similarity">
    <text evidence="1">Belongs to the LysR transcriptional regulatory family.</text>
</comment>
<proteinExistence type="inferred from homology"/>
<dbReference type="PANTHER" id="PTHR30537:SF5">
    <property type="entry name" value="HTH-TYPE TRANSCRIPTIONAL ACTIVATOR TTDR-RELATED"/>
    <property type="match status" value="1"/>
</dbReference>
<dbReference type="Gene3D" id="1.10.10.10">
    <property type="entry name" value="Winged helix-like DNA-binding domain superfamily/Winged helix DNA-binding domain"/>
    <property type="match status" value="1"/>
</dbReference>
<feature type="domain" description="HTH lysR-type" evidence="5">
    <location>
        <begin position="12"/>
        <end position="69"/>
    </location>
</feature>
<evidence type="ECO:0000256" key="2">
    <source>
        <dbReference type="ARBA" id="ARBA00023015"/>
    </source>
</evidence>
<dbReference type="AlphaFoldDB" id="A0A085AGX9"/>
<accession>A0A085AGX9</accession>
<sequence length="305" mass="34236">MAKTPLRKMKEYDLISLRSFVAVVEMGSFYNASVQMETSSASISRRVSALENALGVHLLNRTTRQLELTTAGQQFFQDIKEILESFEQAEERLSSIQETLSGVIRMAAPMTFGIRKLSPLLPAFMNKYPQIMIQLQLEDRITDLVGEGIDLSLRIGELQDSTLVSTRITELPRLYCASPEYLERYGTPQTPADLKGHRCLRYSYLTARSEWGITEGGELPDMHFPLFAGNGEVLREAAIQGVGITMLPWFIVEDAIHAGVLVPVLQPYAPPPLPLSIVRPTRRYTPLRVTTLMDWLRGTLFTTGN</sequence>
<dbReference type="InterPro" id="IPR000847">
    <property type="entry name" value="LysR_HTH_N"/>
</dbReference>
<dbReference type="eggNOG" id="COG0583">
    <property type="taxonomic scope" value="Bacteria"/>
</dbReference>
<name>A0A085AGX9_9ENTR</name>
<dbReference type="GO" id="GO:0003677">
    <property type="term" value="F:DNA binding"/>
    <property type="evidence" value="ECO:0007669"/>
    <property type="project" value="UniProtKB-KW"/>
</dbReference>
<gene>
    <name evidence="6" type="ORF">GTGU_00852</name>
</gene>
<dbReference type="Pfam" id="PF03466">
    <property type="entry name" value="LysR_substrate"/>
    <property type="match status" value="1"/>
</dbReference>
<dbReference type="RefSeq" id="WP_245609584.1">
    <property type="nucleotide sequence ID" value="NZ_JMTB01000039.1"/>
</dbReference>
<evidence type="ECO:0000256" key="3">
    <source>
        <dbReference type="ARBA" id="ARBA00023125"/>
    </source>
</evidence>
<dbReference type="InterPro" id="IPR036390">
    <property type="entry name" value="WH_DNA-bd_sf"/>
</dbReference>
<dbReference type="FunFam" id="3.40.190.290:FF:000001">
    <property type="entry name" value="Transcriptional regulator, LysR family"/>
    <property type="match status" value="1"/>
</dbReference>
<reference evidence="7" key="1">
    <citation type="submission" date="2014-05" db="EMBL/GenBank/DDBJ databases">
        <title>ATOL: Assembling a taxonomically balanced genome-scale reconstruction of the evolutionary history of the Enterobacteriaceae.</title>
        <authorList>
            <person name="Plunkett G. III"/>
            <person name="Neeno-Eckwall E.C."/>
            <person name="Glasner J.D."/>
            <person name="Perna N.T."/>
        </authorList>
    </citation>
    <scope>NUCLEOTIDE SEQUENCE [LARGE SCALE GENOMIC DNA]</scope>
    <source>
        <strain evidence="7">ATCC 49490</strain>
    </source>
</reference>
<dbReference type="PROSITE" id="PS50931">
    <property type="entry name" value="HTH_LYSR"/>
    <property type="match status" value="1"/>
</dbReference>
<dbReference type="Gene3D" id="3.40.190.290">
    <property type="match status" value="1"/>
</dbReference>
<keyword evidence="7" id="KW-1185">Reference proteome</keyword>
<dbReference type="GO" id="GO:0003700">
    <property type="term" value="F:DNA-binding transcription factor activity"/>
    <property type="evidence" value="ECO:0007669"/>
    <property type="project" value="InterPro"/>
</dbReference>
<keyword evidence="3" id="KW-0238">DNA-binding</keyword>
<dbReference type="InterPro" id="IPR005119">
    <property type="entry name" value="LysR_subst-bd"/>
</dbReference>
<dbReference type="SUPFAM" id="SSF46785">
    <property type="entry name" value="Winged helix' DNA-binding domain"/>
    <property type="match status" value="1"/>
</dbReference>
<dbReference type="InterPro" id="IPR036388">
    <property type="entry name" value="WH-like_DNA-bd_sf"/>
</dbReference>
<dbReference type="FunFam" id="1.10.10.10:FF:000001">
    <property type="entry name" value="LysR family transcriptional regulator"/>
    <property type="match status" value="1"/>
</dbReference>
<dbReference type="InterPro" id="IPR058163">
    <property type="entry name" value="LysR-type_TF_proteobact-type"/>
</dbReference>
<keyword evidence="2" id="KW-0805">Transcription regulation</keyword>
<dbReference type="PANTHER" id="PTHR30537">
    <property type="entry name" value="HTH-TYPE TRANSCRIPTIONAL REGULATOR"/>
    <property type="match status" value="1"/>
</dbReference>
<dbReference type="GO" id="GO:0009891">
    <property type="term" value="P:positive regulation of biosynthetic process"/>
    <property type="evidence" value="ECO:0007669"/>
    <property type="project" value="UniProtKB-ARBA"/>
</dbReference>
<dbReference type="CDD" id="cd08422">
    <property type="entry name" value="PBP2_CrgA_like"/>
    <property type="match status" value="1"/>
</dbReference>
<dbReference type="Pfam" id="PF00126">
    <property type="entry name" value="HTH_1"/>
    <property type="match status" value="1"/>
</dbReference>
<evidence type="ECO:0000256" key="4">
    <source>
        <dbReference type="ARBA" id="ARBA00023163"/>
    </source>
</evidence>
<dbReference type="SUPFAM" id="SSF53850">
    <property type="entry name" value="Periplasmic binding protein-like II"/>
    <property type="match status" value="1"/>
</dbReference>